<accession>A0AAD7MAA9</accession>
<gene>
    <name evidence="2" type="ORF">B0H16DRAFT_1481427</name>
</gene>
<protein>
    <submittedName>
        <fullName evidence="2">Uncharacterized protein</fullName>
    </submittedName>
</protein>
<comment type="caution">
    <text evidence="2">The sequence shown here is derived from an EMBL/GenBank/DDBJ whole genome shotgun (WGS) entry which is preliminary data.</text>
</comment>
<feature type="compositionally biased region" description="Basic and acidic residues" evidence="1">
    <location>
        <begin position="69"/>
        <end position="79"/>
    </location>
</feature>
<dbReference type="EMBL" id="JARKIB010000437">
    <property type="protein sequence ID" value="KAJ7708015.1"/>
    <property type="molecule type" value="Genomic_DNA"/>
</dbReference>
<feature type="region of interest" description="Disordered" evidence="1">
    <location>
        <begin position="68"/>
        <end position="168"/>
    </location>
</feature>
<proteinExistence type="predicted"/>
<sequence>MLATLAGGPIPLILGSAWTVYALAKPRQPTGVAWEMGQSFWSKAQNTWESRSAGLYQRPYHATFFFFANDHHGDDDPRRQRLRHPAPPTTPLSQPQSARPTAFAPPGQRRCSPSGVSRPSRPDTPPLSTIRPPSVSPDRSQSPLLAHVRSTHPRQLKPQWKARKLKAI</sequence>
<keyword evidence="3" id="KW-1185">Reference proteome</keyword>
<feature type="compositionally biased region" description="Basic residues" evidence="1">
    <location>
        <begin position="149"/>
        <end position="168"/>
    </location>
</feature>
<dbReference type="AlphaFoldDB" id="A0AAD7MAA9"/>
<reference evidence="2" key="1">
    <citation type="submission" date="2023-03" db="EMBL/GenBank/DDBJ databases">
        <title>Massive genome expansion in bonnet fungi (Mycena s.s.) driven by repeated elements and novel gene families across ecological guilds.</title>
        <authorList>
            <consortium name="Lawrence Berkeley National Laboratory"/>
            <person name="Harder C.B."/>
            <person name="Miyauchi S."/>
            <person name="Viragh M."/>
            <person name="Kuo A."/>
            <person name="Thoen E."/>
            <person name="Andreopoulos B."/>
            <person name="Lu D."/>
            <person name="Skrede I."/>
            <person name="Drula E."/>
            <person name="Henrissat B."/>
            <person name="Morin E."/>
            <person name="Kohler A."/>
            <person name="Barry K."/>
            <person name="LaButti K."/>
            <person name="Morin E."/>
            <person name="Salamov A."/>
            <person name="Lipzen A."/>
            <person name="Mereny Z."/>
            <person name="Hegedus B."/>
            <person name="Baldrian P."/>
            <person name="Stursova M."/>
            <person name="Weitz H."/>
            <person name="Taylor A."/>
            <person name="Grigoriev I.V."/>
            <person name="Nagy L.G."/>
            <person name="Martin F."/>
            <person name="Kauserud H."/>
        </authorList>
    </citation>
    <scope>NUCLEOTIDE SEQUENCE</scope>
    <source>
        <strain evidence="2">CBHHK182m</strain>
    </source>
</reference>
<dbReference type="Proteomes" id="UP001215598">
    <property type="component" value="Unassembled WGS sequence"/>
</dbReference>
<organism evidence="2 3">
    <name type="scientific">Mycena metata</name>
    <dbReference type="NCBI Taxonomy" id="1033252"/>
    <lineage>
        <taxon>Eukaryota</taxon>
        <taxon>Fungi</taxon>
        <taxon>Dikarya</taxon>
        <taxon>Basidiomycota</taxon>
        <taxon>Agaricomycotina</taxon>
        <taxon>Agaricomycetes</taxon>
        <taxon>Agaricomycetidae</taxon>
        <taxon>Agaricales</taxon>
        <taxon>Marasmiineae</taxon>
        <taxon>Mycenaceae</taxon>
        <taxon>Mycena</taxon>
    </lineage>
</organism>
<name>A0AAD7MAA9_9AGAR</name>
<evidence type="ECO:0000313" key="3">
    <source>
        <dbReference type="Proteomes" id="UP001215598"/>
    </source>
</evidence>
<evidence type="ECO:0000256" key="1">
    <source>
        <dbReference type="SAM" id="MobiDB-lite"/>
    </source>
</evidence>
<evidence type="ECO:0000313" key="2">
    <source>
        <dbReference type="EMBL" id="KAJ7708015.1"/>
    </source>
</evidence>